<feature type="chain" id="PRO_5032936720" description="LP7" evidence="1">
    <location>
        <begin position="23"/>
        <end position="134"/>
    </location>
</feature>
<evidence type="ECO:0000313" key="2">
    <source>
        <dbReference type="EMBL" id="KAG5485717.1"/>
    </source>
</evidence>
<dbReference type="KEGG" id="loi:92362524"/>
<reference evidence="3" key="2">
    <citation type="journal article" date="2021" name="Sci. Data">
        <title>Chromosome-scale genome sequencing, assembly and annotation of six genomes from subfamily Leishmaniinae.</title>
        <authorList>
            <person name="Almutairi H."/>
            <person name="Urbaniak M.D."/>
            <person name="Bates M.D."/>
            <person name="Jariyapan N."/>
            <person name="Kwakye-Nuako G."/>
            <person name="Thomaz Soccol V."/>
            <person name="Al-Salem W.S."/>
            <person name="Dillon R.J."/>
            <person name="Bates P.A."/>
            <person name="Gatherer D."/>
        </authorList>
    </citation>
    <scope>NUCLEOTIDE SEQUENCE [LARGE SCALE GENOMIC DNA]</scope>
</reference>
<sequence length="134" mass="15286">MRTIQLLVFLATLLSISRVTTADVILRPCATTHDMINAMTDENSSHYILFYDSLDVSSVKVYNTLSALKIRRTVYIDILDIREPKTSWLRTAFEVTYAPMLSYIKWLPSGGKVVHAYPSTDFRSAALAQFLQQY</sequence>
<name>A0A836HGF2_9TRYP</name>
<dbReference type="RefSeq" id="XP_067065301.1">
    <property type="nucleotide sequence ID" value="XM_067208590.1"/>
</dbReference>
<protein>
    <recommendedName>
        <fullName evidence="4">LP7</fullName>
    </recommendedName>
</protein>
<keyword evidence="3" id="KW-1185">Reference proteome</keyword>
<evidence type="ECO:0000256" key="1">
    <source>
        <dbReference type="SAM" id="SignalP"/>
    </source>
</evidence>
<evidence type="ECO:0008006" key="4">
    <source>
        <dbReference type="Google" id="ProtNLM"/>
    </source>
</evidence>
<accession>A0A836HGF2</accession>
<dbReference type="AlphaFoldDB" id="A0A836HGF2"/>
<dbReference type="Proteomes" id="UP000674143">
    <property type="component" value="Unassembled WGS sequence"/>
</dbReference>
<feature type="signal peptide" evidence="1">
    <location>
        <begin position="1"/>
        <end position="22"/>
    </location>
</feature>
<evidence type="ECO:0000313" key="3">
    <source>
        <dbReference type="Proteomes" id="UP000674143"/>
    </source>
</evidence>
<keyword evidence="1" id="KW-0732">Signal</keyword>
<dbReference type="GeneID" id="92362524"/>
<dbReference type="SMR" id="A0A836HGF2"/>
<comment type="caution">
    <text evidence="2">The sequence shown here is derived from an EMBL/GenBank/DDBJ whole genome shotgun (WGS) entry which is preliminary data.</text>
</comment>
<dbReference type="EMBL" id="JAFHLR010000010">
    <property type="protein sequence ID" value="KAG5485717.1"/>
    <property type="molecule type" value="Genomic_DNA"/>
</dbReference>
<organism evidence="2 3">
    <name type="scientific">Leishmania orientalis</name>
    <dbReference type="NCBI Taxonomy" id="2249476"/>
    <lineage>
        <taxon>Eukaryota</taxon>
        <taxon>Discoba</taxon>
        <taxon>Euglenozoa</taxon>
        <taxon>Kinetoplastea</taxon>
        <taxon>Metakinetoplastina</taxon>
        <taxon>Trypanosomatida</taxon>
        <taxon>Trypanosomatidae</taxon>
        <taxon>Leishmaniinae</taxon>
        <taxon>Leishmania</taxon>
    </lineage>
</organism>
<proteinExistence type="predicted"/>
<gene>
    <name evidence="2" type="ORF">LSCM4_06675</name>
</gene>
<reference evidence="3" key="1">
    <citation type="journal article" date="2021" name="Microbiol. Resour. Announc.">
        <title>LGAAP: Leishmaniinae Genome Assembly and Annotation Pipeline.</title>
        <authorList>
            <person name="Almutairi H."/>
            <person name="Urbaniak M.D."/>
            <person name="Bates M.D."/>
            <person name="Jariyapan N."/>
            <person name="Kwakye-Nuako G."/>
            <person name="Thomaz-Soccol V."/>
            <person name="Al-Salem W.S."/>
            <person name="Dillon R.J."/>
            <person name="Bates P.A."/>
            <person name="Gatherer D."/>
        </authorList>
    </citation>
    <scope>NUCLEOTIDE SEQUENCE [LARGE SCALE GENOMIC DNA]</scope>
</reference>